<keyword evidence="1" id="KW-0812">Transmembrane</keyword>
<dbReference type="AlphaFoldDB" id="A0A6A6YPZ0"/>
<feature type="transmembrane region" description="Helical" evidence="1">
    <location>
        <begin position="22"/>
        <end position="44"/>
    </location>
</feature>
<dbReference type="GeneID" id="54454982"/>
<evidence type="ECO:0000313" key="3">
    <source>
        <dbReference type="Proteomes" id="UP000504636"/>
    </source>
</evidence>
<sequence length="154" mass="17495">MTTATYSNIVPSTTARRISNGILTICGVLLCAPCLCYQIVTGRVDDRRREKKKRCAREAAQRLDTPRPRPARERTLSLYGIESSQSMTEHRLQSGFFSRLPLEFRLLIYADLLGTNIFHIWIEGQAGPPSTHRLRSNYCAESNRPDSSLQCYQS</sequence>
<reference evidence="2 4" key="1">
    <citation type="journal article" date="2020" name="Stud. Mycol.">
        <title>101 Dothideomycetes genomes: a test case for predicting lifestyles and emergence of pathogens.</title>
        <authorList>
            <person name="Haridas S."/>
            <person name="Albert R."/>
            <person name="Binder M."/>
            <person name="Bloem J."/>
            <person name="Labutti K."/>
            <person name="Salamov A."/>
            <person name="Andreopoulos B."/>
            <person name="Baker S."/>
            <person name="Barry K."/>
            <person name="Bills G."/>
            <person name="Bluhm B."/>
            <person name="Cannon C."/>
            <person name="Castanera R."/>
            <person name="Culley D."/>
            <person name="Daum C."/>
            <person name="Ezra D."/>
            <person name="Gonzalez J."/>
            <person name="Henrissat B."/>
            <person name="Kuo A."/>
            <person name="Liang C."/>
            <person name="Lipzen A."/>
            <person name="Lutzoni F."/>
            <person name="Magnuson J."/>
            <person name="Mondo S."/>
            <person name="Nolan M."/>
            <person name="Ohm R."/>
            <person name="Pangilinan J."/>
            <person name="Park H.-J."/>
            <person name="Ramirez L."/>
            <person name="Alfaro M."/>
            <person name="Sun H."/>
            <person name="Tritt A."/>
            <person name="Yoshinaga Y."/>
            <person name="Zwiers L.-H."/>
            <person name="Turgeon B."/>
            <person name="Goodwin S."/>
            <person name="Spatafora J."/>
            <person name="Crous P."/>
            <person name="Grigoriev I."/>
        </authorList>
    </citation>
    <scope>NUCLEOTIDE SEQUENCE</scope>
    <source>
        <strain evidence="2 4">CBS 304.34</strain>
    </source>
</reference>
<reference evidence="4" key="2">
    <citation type="submission" date="2020-04" db="EMBL/GenBank/DDBJ databases">
        <authorList>
            <consortium name="NCBI Genome Project"/>
        </authorList>
    </citation>
    <scope>NUCLEOTIDE SEQUENCE</scope>
    <source>
        <strain evidence="4">CBS 304.34</strain>
    </source>
</reference>
<evidence type="ECO:0000256" key="1">
    <source>
        <dbReference type="SAM" id="Phobius"/>
    </source>
</evidence>
<name>A0A6A6YPZ0_9PEZI</name>
<evidence type="ECO:0000313" key="4">
    <source>
        <dbReference type="RefSeq" id="XP_033577785.1"/>
    </source>
</evidence>
<evidence type="ECO:0000313" key="2">
    <source>
        <dbReference type="EMBL" id="KAF2810821.1"/>
    </source>
</evidence>
<dbReference type="EMBL" id="MU003699">
    <property type="protein sequence ID" value="KAF2810821.1"/>
    <property type="molecule type" value="Genomic_DNA"/>
</dbReference>
<accession>A0A6A6YPZ0</accession>
<gene>
    <name evidence="2 4" type="ORF">BDZ99DRAFT_289778</name>
</gene>
<organism evidence="2">
    <name type="scientific">Mytilinidion resinicola</name>
    <dbReference type="NCBI Taxonomy" id="574789"/>
    <lineage>
        <taxon>Eukaryota</taxon>
        <taxon>Fungi</taxon>
        <taxon>Dikarya</taxon>
        <taxon>Ascomycota</taxon>
        <taxon>Pezizomycotina</taxon>
        <taxon>Dothideomycetes</taxon>
        <taxon>Pleosporomycetidae</taxon>
        <taxon>Mytilinidiales</taxon>
        <taxon>Mytilinidiaceae</taxon>
        <taxon>Mytilinidion</taxon>
    </lineage>
</organism>
<proteinExistence type="predicted"/>
<protein>
    <submittedName>
        <fullName evidence="2 4">Uncharacterized protein</fullName>
    </submittedName>
</protein>
<dbReference type="RefSeq" id="XP_033577785.1">
    <property type="nucleotide sequence ID" value="XM_033714089.1"/>
</dbReference>
<dbReference type="Proteomes" id="UP000504636">
    <property type="component" value="Unplaced"/>
</dbReference>
<keyword evidence="1" id="KW-0472">Membrane</keyword>
<reference evidence="4" key="3">
    <citation type="submission" date="2025-04" db="UniProtKB">
        <authorList>
            <consortium name="RefSeq"/>
        </authorList>
    </citation>
    <scope>IDENTIFICATION</scope>
    <source>
        <strain evidence="4">CBS 304.34</strain>
    </source>
</reference>
<keyword evidence="1" id="KW-1133">Transmembrane helix</keyword>
<keyword evidence="3" id="KW-1185">Reference proteome</keyword>